<name>A0AAD7UIU6_9STRA</name>
<comment type="caution">
    <text evidence="3">The sequence shown here is derived from an EMBL/GenBank/DDBJ whole genome shotgun (WGS) entry which is preliminary data.</text>
</comment>
<evidence type="ECO:0000256" key="1">
    <source>
        <dbReference type="ARBA" id="ARBA00022737"/>
    </source>
</evidence>
<dbReference type="Gene3D" id="2.20.110.10">
    <property type="entry name" value="Histone H3 K4-specific methyltransferase SET7/9 N-terminal domain"/>
    <property type="match status" value="2"/>
</dbReference>
<dbReference type="PANTHER" id="PTHR43215:SF14">
    <property type="entry name" value="RADIAL SPOKE HEAD 1 HOMOLOG"/>
    <property type="match status" value="1"/>
</dbReference>
<organism evidence="3 4">
    <name type="scientific">Chrysophaeum taylorii</name>
    <dbReference type="NCBI Taxonomy" id="2483200"/>
    <lineage>
        <taxon>Eukaryota</taxon>
        <taxon>Sar</taxon>
        <taxon>Stramenopiles</taxon>
        <taxon>Ochrophyta</taxon>
        <taxon>Pelagophyceae</taxon>
        <taxon>Pelagomonadales</taxon>
        <taxon>Pelagomonadaceae</taxon>
        <taxon>Chrysophaeum</taxon>
    </lineage>
</organism>
<proteinExistence type="predicted"/>
<evidence type="ECO:0000313" key="4">
    <source>
        <dbReference type="Proteomes" id="UP001230188"/>
    </source>
</evidence>
<dbReference type="InterPro" id="IPR003409">
    <property type="entry name" value="MORN"/>
</dbReference>
<dbReference type="Proteomes" id="UP001230188">
    <property type="component" value="Unassembled WGS sequence"/>
</dbReference>
<keyword evidence="1" id="KW-0677">Repeat</keyword>
<dbReference type="AlphaFoldDB" id="A0AAD7UIU6"/>
<keyword evidence="4" id="KW-1185">Reference proteome</keyword>
<evidence type="ECO:0000313" key="3">
    <source>
        <dbReference type="EMBL" id="KAJ8605893.1"/>
    </source>
</evidence>
<gene>
    <name evidence="3" type="ORF">CTAYLR_000607</name>
</gene>
<reference evidence="3" key="1">
    <citation type="submission" date="2023-01" db="EMBL/GenBank/DDBJ databases">
        <title>Metagenome sequencing of chrysophaentin producing Chrysophaeum taylorii.</title>
        <authorList>
            <person name="Davison J."/>
            <person name="Bewley C."/>
        </authorList>
    </citation>
    <scope>NUCLEOTIDE SEQUENCE</scope>
    <source>
        <strain evidence="3">NIES-1699</strain>
    </source>
</reference>
<dbReference type="PANTHER" id="PTHR43215">
    <property type="entry name" value="RADIAL SPOKE HEAD 1 HOMOLOG"/>
    <property type="match status" value="1"/>
</dbReference>
<dbReference type="SUPFAM" id="SSF82185">
    <property type="entry name" value="Histone H3 K4-specific methyltransferase SET7/9 N-terminal domain"/>
    <property type="match status" value="1"/>
</dbReference>
<dbReference type="Pfam" id="PF02493">
    <property type="entry name" value="MORN"/>
    <property type="match status" value="6"/>
</dbReference>
<dbReference type="SMART" id="SM00698">
    <property type="entry name" value="MORN"/>
    <property type="match status" value="5"/>
</dbReference>
<evidence type="ECO:0000256" key="2">
    <source>
        <dbReference type="SAM" id="MobiDB-lite"/>
    </source>
</evidence>
<feature type="compositionally biased region" description="Basic and acidic residues" evidence="2">
    <location>
        <begin position="104"/>
        <end position="114"/>
    </location>
</feature>
<feature type="region of interest" description="Disordered" evidence="2">
    <location>
        <begin position="89"/>
        <end position="128"/>
    </location>
</feature>
<accession>A0AAD7UIU6</accession>
<dbReference type="EMBL" id="JAQMWT010000309">
    <property type="protein sequence ID" value="KAJ8605893.1"/>
    <property type="molecule type" value="Genomic_DNA"/>
</dbReference>
<sequence>MSQRDGARRLIIEGDSQYVGEWKGDRKHGFGTLTRGKYRYEGEFSQGKRHGKGVLWVGDKKVYAGDWVEGWRDGHGATPDYVGEFANNAPHGRGATSDYSGEWKNGKREGRGTCEEFSGEWSNDKKHGTGVLTTSRGVIHGTWSNGDLVNGTLYAQLPVLSKLEG</sequence>
<protein>
    <submittedName>
        <fullName evidence="3">Uncharacterized protein</fullName>
    </submittedName>
</protein>